<protein>
    <submittedName>
        <fullName evidence="1">Uncharacterized protein</fullName>
    </submittedName>
</protein>
<sequence length="286" mass="32254">MTAEPEPTGPFRWDLVRPDQLGGLLESVPEPDLWFLPDLVRCAGQCLARSANGDLYFVGRSPDSIFDLLSGALAATSWRDRCHRLPLSLWSDPDALTPAQVAQLRTNLGQLGITPHRLARRRRPVMFVDLVYGGRTYENLFRLLHSWVTEERAAWSVIRTKLRFIGITRQTKTSPNTWRWHQAAPWAALLPRSALIGVSLDRMVWSHLGDHQHKVTRSFPVASWLDEDTRQPARDPKALAALAEALALVAYGRSLDGRFALAATIIGEPTMRESWLRSLVAELRRP</sequence>
<evidence type="ECO:0000313" key="1">
    <source>
        <dbReference type="EMBL" id="MFC0567776.1"/>
    </source>
</evidence>
<gene>
    <name evidence="1" type="ORF">ACFFHU_27005</name>
</gene>
<dbReference type="RefSeq" id="WP_377343117.1">
    <property type="nucleotide sequence ID" value="NZ_JBHLUE010000026.1"/>
</dbReference>
<name>A0ABV6P419_9ACTN</name>
<reference evidence="1 2" key="1">
    <citation type="submission" date="2024-09" db="EMBL/GenBank/DDBJ databases">
        <authorList>
            <person name="Sun Q."/>
            <person name="Mori K."/>
        </authorList>
    </citation>
    <scope>NUCLEOTIDE SEQUENCE [LARGE SCALE GENOMIC DNA]</scope>
    <source>
        <strain evidence="1 2">TBRC 2205</strain>
    </source>
</reference>
<dbReference type="Proteomes" id="UP001589894">
    <property type="component" value="Unassembled WGS sequence"/>
</dbReference>
<organism evidence="1 2">
    <name type="scientific">Plantactinospora siamensis</name>
    <dbReference type="NCBI Taxonomy" id="555372"/>
    <lineage>
        <taxon>Bacteria</taxon>
        <taxon>Bacillati</taxon>
        <taxon>Actinomycetota</taxon>
        <taxon>Actinomycetes</taxon>
        <taxon>Micromonosporales</taxon>
        <taxon>Micromonosporaceae</taxon>
        <taxon>Plantactinospora</taxon>
    </lineage>
</organism>
<accession>A0ABV6P419</accession>
<comment type="caution">
    <text evidence="1">The sequence shown here is derived from an EMBL/GenBank/DDBJ whole genome shotgun (WGS) entry which is preliminary data.</text>
</comment>
<proteinExistence type="predicted"/>
<evidence type="ECO:0000313" key="2">
    <source>
        <dbReference type="Proteomes" id="UP001589894"/>
    </source>
</evidence>
<keyword evidence="2" id="KW-1185">Reference proteome</keyword>
<dbReference type="EMBL" id="JBHLUE010000026">
    <property type="protein sequence ID" value="MFC0567776.1"/>
    <property type="molecule type" value="Genomic_DNA"/>
</dbReference>